<evidence type="ECO:0000259" key="7">
    <source>
        <dbReference type="Pfam" id="PF06271"/>
    </source>
</evidence>
<evidence type="ECO:0000256" key="5">
    <source>
        <dbReference type="ARBA" id="ARBA00023136"/>
    </source>
</evidence>
<keyword evidence="2" id="KW-1003">Cell membrane</keyword>
<feature type="domain" description="RDD" evidence="7">
    <location>
        <begin position="6"/>
        <end position="121"/>
    </location>
</feature>
<proteinExistence type="predicted"/>
<dbReference type="Proteomes" id="UP000199006">
    <property type="component" value="Unassembled WGS sequence"/>
</dbReference>
<evidence type="ECO:0000256" key="6">
    <source>
        <dbReference type="SAM" id="Phobius"/>
    </source>
</evidence>
<keyword evidence="5 6" id="KW-0472">Membrane</keyword>
<dbReference type="OrthoDB" id="9793824at2"/>
<feature type="transmembrane region" description="Helical" evidence="6">
    <location>
        <begin position="36"/>
        <end position="58"/>
    </location>
</feature>
<name>A0A1I4GXV7_9FIRM</name>
<dbReference type="PANTHER" id="PTHR36115">
    <property type="entry name" value="PROLINE-RICH ANTIGEN HOMOLOG-RELATED"/>
    <property type="match status" value="1"/>
</dbReference>
<organism evidence="8 9">
    <name type="scientific">Halanaerobium salsuginis</name>
    <dbReference type="NCBI Taxonomy" id="29563"/>
    <lineage>
        <taxon>Bacteria</taxon>
        <taxon>Bacillati</taxon>
        <taxon>Bacillota</taxon>
        <taxon>Clostridia</taxon>
        <taxon>Halanaerobiales</taxon>
        <taxon>Halanaerobiaceae</taxon>
        <taxon>Halanaerobium</taxon>
    </lineage>
</organism>
<dbReference type="InterPro" id="IPR051791">
    <property type="entry name" value="Pra-immunoreactive"/>
</dbReference>
<gene>
    <name evidence="8" type="ORF">SAMN02983006_00911</name>
</gene>
<comment type="subcellular location">
    <subcellularLocation>
        <location evidence="1">Cell membrane</location>
        <topology evidence="1">Multi-pass membrane protein</topology>
    </subcellularLocation>
</comment>
<evidence type="ECO:0000256" key="3">
    <source>
        <dbReference type="ARBA" id="ARBA00022692"/>
    </source>
</evidence>
<dbReference type="PANTHER" id="PTHR36115:SF4">
    <property type="entry name" value="MEMBRANE PROTEIN"/>
    <property type="match status" value="1"/>
</dbReference>
<feature type="transmembrane region" description="Helical" evidence="6">
    <location>
        <begin position="12"/>
        <end position="30"/>
    </location>
</feature>
<dbReference type="AlphaFoldDB" id="A0A1I4GXV7"/>
<dbReference type="RefSeq" id="WP_089860367.1">
    <property type="nucleotide sequence ID" value="NZ_FOTI01000008.1"/>
</dbReference>
<keyword evidence="4 6" id="KW-1133">Transmembrane helix</keyword>
<dbReference type="GO" id="GO:0005886">
    <property type="term" value="C:plasma membrane"/>
    <property type="evidence" value="ECO:0007669"/>
    <property type="project" value="UniProtKB-SubCell"/>
</dbReference>
<sequence length="130" mass="14941">MQLTVPIRRLMATLVDYFIPFILLTITSFIGYNNDIIGMILSFVVMVVIFIYQIILFAKGQTIGKKLLKMQVVKRETQVPLNFFGMLIRETVGKWISGLVFSLGYIWILIDEKNQAWHDKLVDSVVVDLA</sequence>
<dbReference type="Pfam" id="PF06271">
    <property type="entry name" value="RDD"/>
    <property type="match status" value="1"/>
</dbReference>
<keyword evidence="3 6" id="KW-0812">Transmembrane</keyword>
<dbReference type="InterPro" id="IPR010432">
    <property type="entry name" value="RDD"/>
</dbReference>
<dbReference type="EMBL" id="FOTI01000008">
    <property type="protein sequence ID" value="SFL34380.1"/>
    <property type="molecule type" value="Genomic_DNA"/>
</dbReference>
<evidence type="ECO:0000256" key="2">
    <source>
        <dbReference type="ARBA" id="ARBA00022475"/>
    </source>
</evidence>
<evidence type="ECO:0000313" key="9">
    <source>
        <dbReference type="Proteomes" id="UP000199006"/>
    </source>
</evidence>
<accession>A0A1I4GXV7</accession>
<feature type="transmembrane region" description="Helical" evidence="6">
    <location>
        <begin position="92"/>
        <end position="110"/>
    </location>
</feature>
<evidence type="ECO:0000256" key="1">
    <source>
        <dbReference type="ARBA" id="ARBA00004651"/>
    </source>
</evidence>
<reference evidence="8 9" key="1">
    <citation type="submission" date="2016-10" db="EMBL/GenBank/DDBJ databases">
        <authorList>
            <person name="de Groot N.N."/>
        </authorList>
    </citation>
    <scope>NUCLEOTIDE SEQUENCE [LARGE SCALE GENOMIC DNA]</scope>
    <source>
        <strain evidence="8 9">ATCC 51327</strain>
    </source>
</reference>
<protein>
    <submittedName>
        <fullName evidence="8">Uncharacterized membrane protein YckC, RDD family</fullName>
    </submittedName>
</protein>
<keyword evidence="9" id="KW-1185">Reference proteome</keyword>
<evidence type="ECO:0000256" key="4">
    <source>
        <dbReference type="ARBA" id="ARBA00022989"/>
    </source>
</evidence>
<evidence type="ECO:0000313" key="8">
    <source>
        <dbReference type="EMBL" id="SFL34380.1"/>
    </source>
</evidence>